<protein>
    <submittedName>
        <fullName evidence="1">Uncharacterized protein</fullName>
    </submittedName>
</protein>
<sequence length="306" mass="33954">MTFLPILQIETCTLKFEIFAGQNQRTVQHLTLSLPLKDDSHCDQLLKTISIFGKQLTSLRLNLLLDMERSTPPDLKIPNSFLTSPSLPLVFGQIVTLELFPDVVDSTGIIVPKLTPMFPNLMKLIYYADGMSATEFLFIAQPSPFPNLVSLQYYNNSDQWLVDVTLRNFKTRNITSFSFYVSYSTIKLFQLLAPTLEQVYIMSRYPSGGKLEKGALKIVVGLAGTLGESDVNIVRQMHVVEGERQLNGVGILSCLPGEWVNQCIASPGIITCGYCGNWTPQGCANDCSRQGFNFWSCGSSTCSCSC</sequence>
<accession>A0A226D346</accession>
<dbReference type="EMBL" id="LNIX01000041">
    <property type="protein sequence ID" value="OXA39157.1"/>
    <property type="molecule type" value="Genomic_DNA"/>
</dbReference>
<organism evidence="1 2">
    <name type="scientific">Folsomia candida</name>
    <name type="common">Springtail</name>
    <dbReference type="NCBI Taxonomy" id="158441"/>
    <lineage>
        <taxon>Eukaryota</taxon>
        <taxon>Metazoa</taxon>
        <taxon>Ecdysozoa</taxon>
        <taxon>Arthropoda</taxon>
        <taxon>Hexapoda</taxon>
        <taxon>Collembola</taxon>
        <taxon>Entomobryomorpha</taxon>
        <taxon>Isotomoidea</taxon>
        <taxon>Isotomidae</taxon>
        <taxon>Proisotominae</taxon>
        <taxon>Folsomia</taxon>
    </lineage>
</organism>
<gene>
    <name evidence="1" type="ORF">Fcan01_26096</name>
</gene>
<evidence type="ECO:0000313" key="1">
    <source>
        <dbReference type="EMBL" id="OXA39157.1"/>
    </source>
</evidence>
<comment type="caution">
    <text evidence="1">The sequence shown here is derived from an EMBL/GenBank/DDBJ whole genome shotgun (WGS) entry which is preliminary data.</text>
</comment>
<keyword evidence="2" id="KW-1185">Reference proteome</keyword>
<name>A0A226D346_FOLCA</name>
<reference evidence="1 2" key="1">
    <citation type="submission" date="2015-12" db="EMBL/GenBank/DDBJ databases">
        <title>The genome of Folsomia candida.</title>
        <authorList>
            <person name="Faddeeva A."/>
            <person name="Derks M.F."/>
            <person name="Anvar Y."/>
            <person name="Smit S."/>
            <person name="Van Straalen N."/>
            <person name="Roelofs D."/>
        </authorList>
    </citation>
    <scope>NUCLEOTIDE SEQUENCE [LARGE SCALE GENOMIC DNA]</scope>
    <source>
        <strain evidence="1 2">VU population</strain>
        <tissue evidence="1">Whole body</tissue>
    </source>
</reference>
<evidence type="ECO:0000313" key="2">
    <source>
        <dbReference type="Proteomes" id="UP000198287"/>
    </source>
</evidence>
<proteinExistence type="predicted"/>
<dbReference type="AlphaFoldDB" id="A0A226D346"/>
<dbReference type="Proteomes" id="UP000198287">
    <property type="component" value="Unassembled WGS sequence"/>
</dbReference>